<proteinExistence type="predicted"/>
<keyword evidence="5" id="KW-1185">Reference proteome</keyword>
<evidence type="ECO:0000256" key="1">
    <source>
        <dbReference type="ARBA" id="ARBA00022723"/>
    </source>
</evidence>
<evidence type="ECO:0000259" key="3">
    <source>
        <dbReference type="Pfam" id="PF08240"/>
    </source>
</evidence>
<keyword evidence="2" id="KW-0862">Zinc</keyword>
<dbReference type="GeneTree" id="ENSGT00940000164379"/>
<dbReference type="Ensembl" id="ENSSTUT00000079772.1">
    <property type="protein sequence ID" value="ENSSTUP00000075025.1"/>
    <property type="gene ID" value="ENSSTUG00000032946.1"/>
</dbReference>
<reference evidence="4" key="2">
    <citation type="submission" date="2025-09" db="UniProtKB">
        <authorList>
            <consortium name="Ensembl"/>
        </authorList>
    </citation>
    <scope>IDENTIFICATION</scope>
</reference>
<dbReference type="GO" id="GO:0046294">
    <property type="term" value="P:formaldehyde catabolic process"/>
    <property type="evidence" value="ECO:0007669"/>
    <property type="project" value="TreeGrafter"/>
</dbReference>
<dbReference type="Gene3D" id="3.90.180.10">
    <property type="entry name" value="Medium-chain alcohol dehydrogenases, catalytic domain"/>
    <property type="match status" value="1"/>
</dbReference>
<feature type="domain" description="Alcohol dehydrogenase-like N-terminal" evidence="3">
    <location>
        <begin position="14"/>
        <end position="74"/>
    </location>
</feature>
<evidence type="ECO:0000256" key="2">
    <source>
        <dbReference type="ARBA" id="ARBA00022833"/>
    </source>
</evidence>
<dbReference type="Proteomes" id="UP000472277">
    <property type="component" value="Chromosome 25"/>
</dbReference>
<keyword evidence="1" id="KW-0479">Metal-binding</keyword>
<organism evidence="4 5">
    <name type="scientific">Salmo trutta</name>
    <name type="common">Brown trout</name>
    <dbReference type="NCBI Taxonomy" id="8032"/>
    <lineage>
        <taxon>Eukaryota</taxon>
        <taxon>Metazoa</taxon>
        <taxon>Chordata</taxon>
        <taxon>Craniata</taxon>
        <taxon>Vertebrata</taxon>
        <taxon>Euteleostomi</taxon>
        <taxon>Actinopterygii</taxon>
        <taxon>Neopterygii</taxon>
        <taxon>Teleostei</taxon>
        <taxon>Protacanthopterygii</taxon>
        <taxon>Salmoniformes</taxon>
        <taxon>Salmonidae</taxon>
        <taxon>Salmoninae</taxon>
        <taxon>Salmo</taxon>
    </lineage>
</organism>
<protein>
    <recommendedName>
        <fullName evidence="3">Alcohol dehydrogenase-like N-terminal domain-containing protein</fullName>
    </recommendedName>
</protein>
<sequence>LSMEEVRIKIQGHKVIGSNPEGVSPVMLGHEGAGTMESVEEGVTKFKPGDTVILLYLPQCGECKFCKNHKTNLVKRSGEL</sequence>
<dbReference type="PANTHER" id="PTHR43880">
    <property type="entry name" value="ALCOHOL DEHYDROGENASE"/>
    <property type="match status" value="1"/>
</dbReference>
<dbReference type="Pfam" id="PF08240">
    <property type="entry name" value="ADH_N"/>
    <property type="match status" value="1"/>
</dbReference>
<dbReference type="PANTHER" id="PTHR43880:SF21">
    <property type="entry name" value="S-(HYDROXYMETHYL)GLUTATHIONE DEHYDROGENASE"/>
    <property type="match status" value="1"/>
</dbReference>
<dbReference type="InParanoid" id="A0A674BUG2"/>
<dbReference type="GO" id="GO:0051903">
    <property type="term" value="F:S-(hydroxymethyl)glutathione dehydrogenase [NAD(P)+] activity"/>
    <property type="evidence" value="ECO:0007669"/>
    <property type="project" value="TreeGrafter"/>
</dbReference>
<name>A0A674BUG2_SALTR</name>
<dbReference type="InterPro" id="IPR011032">
    <property type="entry name" value="GroES-like_sf"/>
</dbReference>
<accession>A0A674BUG2</accession>
<dbReference type="GO" id="GO:0005829">
    <property type="term" value="C:cytosol"/>
    <property type="evidence" value="ECO:0007669"/>
    <property type="project" value="TreeGrafter"/>
</dbReference>
<dbReference type="GO" id="GO:0008270">
    <property type="term" value="F:zinc ion binding"/>
    <property type="evidence" value="ECO:0007669"/>
    <property type="project" value="TreeGrafter"/>
</dbReference>
<reference evidence="4" key="1">
    <citation type="submission" date="2025-08" db="UniProtKB">
        <authorList>
            <consortium name="Ensembl"/>
        </authorList>
    </citation>
    <scope>IDENTIFICATION</scope>
</reference>
<evidence type="ECO:0000313" key="4">
    <source>
        <dbReference type="Ensembl" id="ENSSTUP00000075025.1"/>
    </source>
</evidence>
<dbReference type="InterPro" id="IPR013154">
    <property type="entry name" value="ADH-like_N"/>
</dbReference>
<evidence type="ECO:0000313" key="5">
    <source>
        <dbReference type="Proteomes" id="UP000472277"/>
    </source>
</evidence>
<dbReference type="AlphaFoldDB" id="A0A674BUG2"/>
<dbReference type="SUPFAM" id="SSF50129">
    <property type="entry name" value="GroES-like"/>
    <property type="match status" value="1"/>
</dbReference>